<name>A0A1V4SXE5_9CLOT</name>
<organism evidence="1 2">
    <name type="scientific">Clostridium thermobutyricum DSM 4928</name>
    <dbReference type="NCBI Taxonomy" id="1121339"/>
    <lineage>
        <taxon>Bacteria</taxon>
        <taxon>Bacillati</taxon>
        <taxon>Bacillota</taxon>
        <taxon>Clostridia</taxon>
        <taxon>Eubacteriales</taxon>
        <taxon>Clostridiaceae</taxon>
        <taxon>Clostridium</taxon>
    </lineage>
</organism>
<gene>
    <name evidence="1" type="ORF">CLTHE_13150</name>
</gene>
<accession>A0A1V4SXE5</accession>
<comment type="caution">
    <text evidence="1">The sequence shown here is derived from an EMBL/GenBank/DDBJ whole genome shotgun (WGS) entry which is preliminary data.</text>
</comment>
<dbReference type="RefSeq" id="WP_080022545.1">
    <property type="nucleotide sequence ID" value="NZ_LTAY01000035.1"/>
</dbReference>
<dbReference type="EMBL" id="LTAY01000035">
    <property type="protein sequence ID" value="OPX48183.1"/>
    <property type="molecule type" value="Genomic_DNA"/>
</dbReference>
<evidence type="ECO:0000313" key="1">
    <source>
        <dbReference type="EMBL" id="OPX48183.1"/>
    </source>
</evidence>
<sequence length="192" mass="22480">MNSKIALIYENKTFKLEVTGEMIKEFKNFEEAVKAYEEKIKEIDNSEEGKWNNLLSEVNRFKEDGLEVNNEFKSMEFKGLKYFLKTDKVFYMHNGEMIPLLGGFNFFKSTLVLLKDNKIGNLESFILFLKEVIISKVNYRLNELSLLVLSASFNYGSAEYNFQTGKINKGASIEDFTFDEFKNYVLQTIKRR</sequence>
<dbReference type="OrthoDB" id="1932474at2"/>
<proteinExistence type="predicted"/>
<protein>
    <submittedName>
        <fullName evidence="1">Uncharacterized protein</fullName>
    </submittedName>
</protein>
<dbReference type="Proteomes" id="UP000191448">
    <property type="component" value="Unassembled WGS sequence"/>
</dbReference>
<reference evidence="1 2" key="1">
    <citation type="submission" date="2016-02" db="EMBL/GenBank/DDBJ databases">
        <title>Genome sequence of Clostridium thermobutyricum DSM 4928.</title>
        <authorList>
            <person name="Poehlein A."/>
            <person name="Daniel R."/>
        </authorList>
    </citation>
    <scope>NUCLEOTIDE SEQUENCE [LARGE SCALE GENOMIC DNA]</scope>
    <source>
        <strain evidence="1 2">DSM 4928</strain>
    </source>
</reference>
<dbReference type="AlphaFoldDB" id="A0A1V4SXE5"/>
<evidence type="ECO:0000313" key="2">
    <source>
        <dbReference type="Proteomes" id="UP000191448"/>
    </source>
</evidence>